<evidence type="ECO:0000313" key="5">
    <source>
        <dbReference type="Proteomes" id="UP001320119"/>
    </source>
</evidence>
<accession>A0AAN1WJF6</accession>
<dbReference type="GO" id="GO:0009103">
    <property type="term" value="P:lipopolysaccharide biosynthetic process"/>
    <property type="evidence" value="ECO:0007669"/>
    <property type="project" value="TreeGrafter"/>
</dbReference>
<dbReference type="Gene3D" id="3.40.50.2000">
    <property type="entry name" value="Glycogen Phosphorylase B"/>
    <property type="match status" value="2"/>
</dbReference>
<protein>
    <submittedName>
        <fullName evidence="4">Uncharacterized protein</fullName>
    </submittedName>
</protein>
<dbReference type="KEGG" id="marq:MARGE09_P2914"/>
<feature type="domain" description="Glycosyltransferase subfamily 4-like N-terminal" evidence="3">
    <location>
        <begin position="52"/>
        <end position="251"/>
    </location>
</feature>
<keyword evidence="5" id="KW-1185">Reference proteome</keyword>
<dbReference type="PANTHER" id="PTHR46401:SF2">
    <property type="entry name" value="GLYCOSYLTRANSFERASE WBBK-RELATED"/>
    <property type="match status" value="1"/>
</dbReference>
<organism evidence="4 5">
    <name type="scientific">Marinagarivorans cellulosilyticus</name>
    <dbReference type="NCBI Taxonomy" id="2721545"/>
    <lineage>
        <taxon>Bacteria</taxon>
        <taxon>Pseudomonadati</taxon>
        <taxon>Pseudomonadota</taxon>
        <taxon>Gammaproteobacteria</taxon>
        <taxon>Cellvibrionales</taxon>
        <taxon>Cellvibrionaceae</taxon>
        <taxon>Marinagarivorans</taxon>
    </lineage>
</organism>
<proteinExistence type="predicted"/>
<evidence type="ECO:0000259" key="3">
    <source>
        <dbReference type="Pfam" id="PF13439"/>
    </source>
</evidence>
<dbReference type="Proteomes" id="UP001320119">
    <property type="component" value="Chromosome"/>
</dbReference>
<reference evidence="4 5" key="1">
    <citation type="journal article" date="2022" name="IScience">
        <title>An ultrasensitive nanofiber-based assay for enzymatic hydrolysis and deep-sea microbial degradation of cellulose.</title>
        <authorList>
            <person name="Tsudome M."/>
            <person name="Tachioka M."/>
            <person name="Miyazaki M."/>
            <person name="Uchimura K."/>
            <person name="Tsuda M."/>
            <person name="Takaki Y."/>
            <person name="Deguchi S."/>
        </authorList>
    </citation>
    <scope>NUCLEOTIDE SEQUENCE [LARGE SCALE GENOMIC DNA]</scope>
    <source>
        <strain evidence="4 5">GE09</strain>
    </source>
</reference>
<dbReference type="AlphaFoldDB" id="A0AAN1WJF6"/>
<dbReference type="Pfam" id="PF13439">
    <property type="entry name" value="Glyco_transf_4"/>
    <property type="match status" value="1"/>
</dbReference>
<dbReference type="PANTHER" id="PTHR46401">
    <property type="entry name" value="GLYCOSYLTRANSFERASE WBBK-RELATED"/>
    <property type="match status" value="1"/>
</dbReference>
<gene>
    <name evidence="4" type="ORF">MARGE09_P2914</name>
</gene>
<dbReference type="Pfam" id="PF00534">
    <property type="entry name" value="Glycos_transf_1"/>
    <property type="match status" value="1"/>
</dbReference>
<dbReference type="CDD" id="cd03801">
    <property type="entry name" value="GT4_PimA-like"/>
    <property type="match status" value="1"/>
</dbReference>
<evidence type="ECO:0000259" key="2">
    <source>
        <dbReference type="Pfam" id="PF00534"/>
    </source>
</evidence>
<dbReference type="InterPro" id="IPR001296">
    <property type="entry name" value="Glyco_trans_1"/>
</dbReference>
<dbReference type="GO" id="GO:0016757">
    <property type="term" value="F:glycosyltransferase activity"/>
    <property type="evidence" value="ECO:0007669"/>
    <property type="project" value="InterPro"/>
</dbReference>
<sequence>MVGDIVMGAIMAGFRKWMPALPTYNTQSTTPASTPQPALRIALIGYRSHPHVGGQGIYIKQLACALHALGHQVTVISGPPYPALPDDITLIKLPSLNLYEVPNHVTALRFKHLSSLADTYEWWSMLTGGFAEPYCFGRRLKAFLKKHPNRFDIVHDNQSLCTALLKLKLPTVATVHHPITRDKEHAIAQARNWLHRWGARRWYSFLTMQARVTRKLSHVITVSQASREDIAACFGRPVAKTQVIFNGINTALFKPLDGVEKQPNTLLATCSSDQPLKGFKVLLNAYAELLKKHPGLQLTVIGKLQTNGESEKHLHHLKLQNRVLFRSGLSDDEMVAAYNAATVFICPSLYEGFGLPAAEAMSCGTAVIVSDGGALPEVVGNAGLVVPAGDSQALAHAAGQLLQDYDHRQDLEKRGRERACSVLSWGKVAEDYVELYRQAIAQRQISRPTRASAVCNPKACKPSASASLTEPS</sequence>
<dbReference type="EMBL" id="AP023086">
    <property type="protein sequence ID" value="BCD98713.1"/>
    <property type="molecule type" value="Genomic_DNA"/>
</dbReference>
<keyword evidence="1" id="KW-0808">Transferase</keyword>
<dbReference type="SUPFAM" id="SSF53756">
    <property type="entry name" value="UDP-Glycosyltransferase/glycogen phosphorylase"/>
    <property type="match status" value="1"/>
</dbReference>
<feature type="domain" description="Glycosyl transferase family 1" evidence="2">
    <location>
        <begin position="269"/>
        <end position="418"/>
    </location>
</feature>
<evidence type="ECO:0000256" key="1">
    <source>
        <dbReference type="ARBA" id="ARBA00022679"/>
    </source>
</evidence>
<dbReference type="InterPro" id="IPR028098">
    <property type="entry name" value="Glyco_trans_4-like_N"/>
</dbReference>
<name>A0AAN1WJF6_9GAMM</name>
<evidence type="ECO:0000313" key="4">
    <source>
        <dbReference type="EMBL" id="BCD98713.1"/>
    </source>
</evidence>
<dbReference type="RefSeq" id="WP_236983239.1">
    <property type="nucleotide sequence ID" value="NZ_AP023086.1"/>
</dbReference>